<dbReference type="EMBL" id="BQNB010010789">
    <property type="protein sequence ID" value="GJS81981.1"/>
    <property type="molecule type" value="Genomic_DNA"/>
</dbReference>
<dbReference type="InterPro" id="IPR049916">
    <property type="entry name" value="WDR72-like"/>
</dbReference>
<dbReference type="Proteomes" id="UP001151760">
    <property type="component" value="Unassembled WGS sequence"/>
</dbReference>
<organism evidence="1 2">
    <name type="scientific">Tanacetum coccineum</name>
    <dbReference type="NCBI Taxonomy" id="301880"/>
    <lineage>
        <taxon>Eukaryota</taxon>
        <taxon>Viridiplantae</taxon>
        <taxon>Streptophyta</taxon>
        <taxon>Embryophyta</taxon>
        <taxon>Tracheophyta</taxon>
        <taxon>Spermatophyta</taxon>
        <taxon>Magnoliopsida</taxon>
        <taxon>eudicotyledons</taxon>
        <taxon>Gunneridae</taxon>
        <taxon>Pentapetalae</taxon>
        <taxon>asterids</taxon>
        <taxon>campanulids</taxon>
        <taxon>Asterales</taxon>
        <taxon>Asteraceae</taxon>
        <taxon>Asteroideae</taxon>
        <taxon>Anthemideae</taxon>
        <taxon>Anthemidinae</taxon>
        <taxon>Tanacetum</taxon>
    </lineage>
</organism>
<reference evidence="1" key="2">
    <citation type="submission" date="2022-01" db="EMBL/GenBank/DDBJ databases">
        <authorList>
            <person name="Yamashiro T."/>
            <person name="Shiraishi A."/>
            <person name="Satake H."/>
            <person name="Nakayama K."/>
        </authorList>
    </citation>
    <scope>NUCLEOTIDE SEQUENCE</scope>
</reference>
<protein>
    <submittedName>
        <fullName evidence="1">Uncharacterized protein</fullName>
    </submittedName>
</protein>
<sequence>MTEEGGDSNDIRSSDDEIDEEDQVFYSDYTEIDIVGGTVLRESTECWGTSTWKMGHWLKMGLACGGTGITYLLHVLKFFSLSVTIEGEDLAPYIGGLSDCESEQFVPFWSRLDYLTYYFYFMAHLKGDEPAPLLMGEKSGDVLVTGKTNDAYKSNGGGVNISENSSLDSNKDNSEMVAWLESFERQDWISCVWGTSQDAMTSHVVVAAVLAVWYPNLVKPSLAMLCVHPLLKLVMAMNDKYSSAAEILAEGMENTWSLCIASEIPRILCGDLGVFG</sequence>
<reference evidence="1" key="1">
    <citation type="journal article" date="2022" name="Int. J. Mol. Sci.">
        <title>Draft Genome of Tanacetum Coccineum: Genomic Comparison of Closely Related Tanacetum-Family Plants.</title>
        <authorList>
            <person name="Yamashiro T."/>
            <person name="Shiraishi A."/>
            <person name="Nakayama K."/>
            <person name="Satake H."/>
        </authorList>
    </citation>
    <scope>NUCLEOTIDE SEQUENCE</scope>
</reference>
<gene>
    <name evidence="1" type="ORF">Tco_0748522</name>
</gene>
<dbReference type="PANTHER" id="PTHR44099:SF4">
    <property type="entry name" value="RABCONNECTIN-3B, ISOFORM A"/>
    <property type="match status" value="1"/>
</dbReference>
<keyword evidence="2" id="KW-1185">Reference proteome</keyword>
<name>A0ABQ4YWV3_9ASTR</name>
<proteinExistence type="predicted"/>
<dbReference type="PANTHER" id="PTHR44099">
    <property type="entry name" value="RABCONNECTIN-3B, ISOFORM A"/>
    <property type="match status" value="1"/>
</dbReference>
<evidence type="ECO:0000313" key="1">
    <source>
        <dbReference type="EMBL" id="GJS81981.1"/>
    </source>
</evidence>
<accession>A0ABQ4YWV3</accession>
<evidence type="ECO:0000313" key="2">
    <source>
        <dbReference type="Proteomes" id="UP001151760"/>
    </source>
</evidence>
<comment type="caution">
    <text evidence="1">The sequence shown here is derived from an EMBL/GenBank/DDBJ whole genome shotgun (WGS) entry which is preliminary data.</text>
</comment>